<dbReference type="VEuPathDB" id="FungiDB:JI435_143070"/>
<evidence type="ECO:0000313" key="2">
    <source>
        <dbReference type="Proteomes" id="UP000663193"/>
    </source>
</evidence>
<dbReference type="AlphaFoldDB" id="A0A7U2F6H0"/>
<dbReference type="Proteomes" id="UP000663193">
    <property type="component" value="Chromosome 9"/>
</dbReference>
<sequence length="43" mass="4901">MSGDLLWDRKCRRALIGSNNIATHESRSIYVRREAIGIINGEK</sequence>
<gene>
    <name evidence="1" type="ORF">JI435_143070</name>
</gene>
<protein>
    <submittedName>
        <fullName evidence="1">Uncharacterized protein</fullName>
    </submittedName>
</protein>
<reference evidence="2" key="1">
    <citation type="journal article" date="2021" name="BMC Genomics">
        <title>Chromosome-level genome assembly and manually-curated proteome of model necrotroph Parastagonospora nodorum Sn15 reveals a genome-wide trove of candidate effector homologs, and redundancy of virulence-related functions within an accessory chromosome.</title>
        <authorList>
            <person name="Bertazzoni S."/>
            <person name="Jones D.A.B."/>
            <person name="Phan H.T."/>
            <person name="Tan K.-C."/>
            <person name="Hane J.K."/>
        </authorList>
    </citation>
    <scope>NUCLEOTIDE SEQUENCE [LARGE SCALE GENOMIC DNA]</scope>
    <source>
        <strain evidence="2">SN15 / ATCC MYA-4574 / FGSC 10173)</strain>
    </source>
</reference>
<accession>A0A7U2F6H0</accession>
<evidence type="ECO:0000313" key="1">
    <source>
        <dbReference type="EMBL" id="QRC99381.1"/>
    </source>
</evidence>
<dbReference type="EMBL" id="CP069031">
    <property type="protein sequence ID" value="QRC99381.1"/>
    <property type="molecule type" value="Genomic_DNA"/>
</dbReference>
<organism evidence="1 2">
    <name type="scientific">Phaeosphaeria nodorum (strain SN15 / ATCC MYA-4574 / FGSC 10173)</name>
    <name type="common">Glume blotch fungus</name>
    <name type="synonym">Parastagonospora nodorum</name>
    <dbReference type="NCBI Taxonomy" id="321614"/>
    <lineage>
        <taxon>Eukaryota</taxon>
        <taxon>Fungi</taxon>
        <taxon>Dikarya</taxon>
        <taxon>Ascomycota</taxon>
        <taxon>Pezizomycotina</taxon>
        <taxon>Dothideomycetes</taxon>
        <taxon>Pleosporomycetidae</taxon>
        <taxon>Pleosporales</taxon>
        <taxon>Pleosporineae</taxon>
        <taxon>Phaeosphaeriaceae</taxon>
        <taxon>Parastagonospora</taxon>
    </lineage>
</organism>
<proteinExistence type="predicted"/>
<name>A0A7U2F6H0_PHANO</name>
<dbReference type="KEGG" id="pno:SNOG_14307"/>
<keyword evidence="2" id="KW-1185">Reference proteome</keyword>
<dbReference type="RefSeq" id="XP_001804501.1">
    <property type="nucleotide sequence ID" value="XM_001804449.1"/>
</dbReference>